<dbReference type="Gene3D" id="1.25.40.10">
    <property type="entry name" value="Tetratricopeptide repeat domain"/>
    <property type="match status" value="1"/>
</dbReference>
<evidence type="ECO:0000256" key="2">
    <source>
        <dbReference type="ARBA" id="ARBA00022692"/>
    </source>
</evidence>
<feature type="repeat" description="TPR" evidence="5">
    <location>
        <begin position="603"/>
        <end position="636"/>
    </location>
</feature>
<name>A0A1F8D1A9_9BACT</name>
<feature type="transmembrane region" description="Helical" evidence="6">
    <location>
        <begin position="460"/>
        <end position="481"/>
    </location>
</feature>
<feature type="transmembrane region" description="Helical" evidence="6">
    <location>
        <begin position="251"/>
        <end position="268"/>
    </location>
</feature>
<keyword evidence="5" id="KW-0802">TPR repeat</keyword>
<dbReference type="SUPFAM" id="SSF48452">
    <property type="entry name" value="TPR-like"/>
    <property type="match status" value="1"/>
</dbReference>
<evidence type="ECO:0000313" key="9">
    <source>
        <dbReference type="Proteomes" id="UP000178937"/>
    </source>
</evidence>
<feature type="transmembrane region" description="Helical" evidence="6">
    <location>
        <begin position="172"/>
        <end position="189"/>
    </location>
</feature>
<feature type="transmembrane region" description="Helical" evidence="6">
    <location>
        <begin position="361"/>
        <end position="385"/>
    </location>
</feature>
<proteinExistence type="predicted"/>
<dbReference type="PROSITE" id="PS50005">
    <property type="entry name" value="TPR"/>
    <property type="match status" value="1"/>
</dbReference>
<organism evidence="8 9">
    <name type="scientific">Candidatus Woesebacteria bacterium RIFOXYB1_FULL_41_13</name>
    <dbReference type="NCBI Taxonomy" id="1802540"/>
    <lineage>
        <taxon>Bacteria</taxon>
        <taxon>Candidatus Woeseibacteriota</taxon>
    </lineage>
</organism>
<feature type="transmembrane region" description="Helical" evidence="6">
    <location>
        <begin position="68"/>
        <end position="86"/>
    </location>
</feature>
<evidence type="ECO:0000256" key="6">
    <source>
        <dbReference type="SAM" id="Phobius"/>
    </source>
</evidence>
<evidence type="ECO:0000313" key="8">
    <source>
        <dbReference type="EMBL" id="OGM81575.1"/>
    </source>
</evidence>
<feature type="transmembrane region" description="Helical" evidence="6">
    <location>
        <begin position="196"/>
        <end position="216"/>
    </location>
</feature>
<evidence type="ECO:0000256" key="4">
    <source>
        <dbReference type="ARBA" id="ARBA00023136"/>
    </source>
</evidence>
<dbReference type="Pfam" id="PF04932">
    <property type="entry name" value="Wzy_C"/>
    <property type="match status" value="1"/>
</dbReference>
<dbReference type="InterPro" id="IPR007016">
    <property type="entry name" value="O-antigen_ligase-rel_domated"/>
</dbReference>
<dbReference type="PANTHER" id="PTHR37422:SF13">
    <property type="entry name" value="LIPOPOLYSACCHARIDE BIOSYNTHESIS PROTEIN PA4999-RELATED"/>
    <property type="match status" value="1"/>
</dbReference>
<sequence>MKSPQKIILLLFGVLFFLVPLILWPYTSELFEFNKMILVYILTTLILATWLIRIILSRKFIFRRTILDIPLLIFLGSQFISTLLSIDPLTSWFGYYSRFNGGLLSIISYLLLYWAFVSNVDKPGAKKIINTTLWSAVFVSIYGVLERLGIDKDVWQQDVQSRVFSTLGQPNWLAAWLVTLIPITWAKGLHKSDFKLNFNSLVPYFLTSLFFTVLVFTGSRSGLLGFCLAEIVFWGAIFLKSRFTHIRKFFVFNILILAIAGVFGTQYTPSIFKIIDSKKVDQVTAAPQATGTALETGGTESTTIRKIVWQGALEIWEKYPIFGTGVETFAYSYYSSRPIAHNLTTEWDFIYNKAHNEYLNFMANSGTVGILAYLAMIGFSIYLIVKNSLRKNDNDQAETWPTMSIAFIAGYVSILATNFFGFSVVPVQIIFYLYPAFSVVLAGTDSKDEKEPSPNSNQKILNWIVASGAAVIVFFICRYWYADYLYATGSNYNKVNRQDLAVNYIFDAAKLEPNQSIYYGELARTYTNLALAYNEAKQATAASQLTEAAIENSVKAVNLSPANVNMKRIEFGVFVMLSAIDPNYLLNARDVLLVAIKQAPTDAKLFYNLGLIYSRIGENDLALQTLKKTVDLKSNYKEARLAYAILLIDAEKKPEAKNELEYILTNIDPTDSLSKQYLESIR</sequence>
<evidence type="ECO:0000256" key="5">
    <source>
        <dbReference type="PROSITE-ProRule" id="PRU00339"/>
    </source>
</evidence>
<feature type="domain" description="O-antigen ligase-related" evidence="7">
    <location>
        <begin position="207"/>
        <end position="374"/>
    </location>
</feature>
<feature type="transmembrane region" description="Helical" evidence="6">
    <location>
        <begin position="7"/>
        <end position="25"/>
    </location>
</feature>
<dbReference type="AlphaFoldDB" id="A0A1F8D1A9"/>
<dbReference type="GO" id="GO:0016020">
    <property type="term" value="C:membrane"/>
    <property type="evidence" value="ECO:0007669"/>
    <property type="project" value="UniProtKB-SubCell"/>
</dbReference>
<dbReference type="SMART" id="SM00028">
    <property type="entry name" value="TPR"/>
    <property type="match status" value="3"/>
</dbReference>
<evidence type="ECO:0000256" key="3">
    <source>
        <dbReference type="ARBA" id="ARBA00022989"/>
    </source>
</evidence>
<keyword evidence="2 6" id="KW-0812">Transmembrane</keyword>
<dbReference type="EMBL" id="MGIA01000008">
    <property type="protein sequence ID" value="OGM81575.1"/>
    <property type="molecule type" value="Genomic_DNA"/>
</dbReference>
<accession>A0A1F8D1A9</accession>
<reference evidence="8 9" key="1">
    <citation type="journal article" date="2016" name="Nat. Commun.">
        <title>Thousands of microbial genomes shed light on interconnected biogeochemical processes in an aquifer system.</title>
        <authorList>
            <person name="Anantharaman K."/>
            <person name="Brown C.T."/>
            <person name="Hug L.A."/>
            <person name="Sharon I."/>
            <person name="Castelle C.J."/>
            <person name="Probst A.J."/>
            <person name="Thomas B.C."/>
            <person name="Singh A."/>
            <person name="Wilkins M.J."/>
            <person name="Karaoz U."/>
            <person name="Brodie E.L."/>
            <person name="Williams K.H."/>
            <person name="Hubbard S.S."/>
            <person name="Banfield J.F."/>
        </authorList>
    </citation>
    <scope>NUCLEOTIDE SEQUENCE [LARGE SCALE GENOMIC DNA]</scope>
</reference>
<dbReference type="InterPro" id="IPR011990">
    <property type="entry name" value="TPR-like_helical_dom_sf"/>
</dbReference>
<dbReference type="InterPro" id="IPR019734">
    <property type="entry name" value="TPR_rpt"/>
</dbReference>
<dbReference type="STRING" id="1802540.A2393_03815"/>
<gene>
    <name evidence="8" type="ORF">A2393_03815</name>
</gene>
<keyword evidence="4 6" id="KW-0472">Membrane</keyword>
<dbReference type="Pfam" id="PF13431">
    <property type="entry name" value="TPR_17"/>
    <property type="match status" value="1"/>
</dbReference>
<dbReference type="Proteomes" id="UP000178937">
    <property type="component" value="Unassembled WGS sequence"/>
</dbReference>
<evidence type="ECO:0000259" key="7">
    <source>
        <dbReference type="Pfam" id="PF04932"/>
    </source>
</evidence>
<comment type="subcellular location">
    <subcellularLocation>
        <location evidence="1">Membrane</location>
        <topology evidence="1">Multi-pass membrane protein</topology>
    </subcellularLocation>
</comment>
<comment type="caution">
    <text evidence="8">The sequence shown here is derived from an EMBL/GenBank/DDBJ whole genome shotgun (WGS) entry which is preliminary data.</text>
</comment>
<feature type="transmembrane region" description="Helical" evidence="6">
    <location>
        <begin position="405"/>
        <end position="434"/>
    </location>
</feature>
<dbReference type="PANTHER" id="PTHR37422">
    <property type="entry name" value="TEICHURONIC ACID BIOSYNTHESIS PROTEIN TUAE"/>
    <property type="match status" value="1"/>
</dbReference>
<feature type="transmembrane region" description="Helical" evidence="6">
    <location>
        <begin position="98"/>
        <end position="116"/>
    </location>
</feature>
<protein>
    <recommendedName>
        <fullName evidence="7">O-antigen ligase-related domain-containing protein</fullName>
    </recommendedName>
</protein>
<feature type="transmembrane region" description="Helical" evidence="6">
    <location>
        <begin position="222"/>
        <end position="239"/>
    </location>
</feature>
<feature type="transmembrane region" description="Helical" evidence="6">
    <location>
        <begin position="128"/>
        <end position="145"/>
    </location>
</feature>
<feature type="transmembrane region" description="Helical" evidence="6">
    <location>
        <begin position="37"/>
        <end position="56"/>
    </location>
</feature>
<keyword evidence="3 6" id="KW-1133">Transmembrane helix</keyword>
<dbReference type="InterPro" id="IPR051533">
    <property type="entry name" value="WaaL-like"/>
</dbReference>
<evidence type="ECO:0000256" key="1">
    <source>
        <dbReference type="ARBA" id="ARBA00004141"/>
    </source>
</evidence>